<evidence type="ECO:0000313" key="2">
    <source>
        <dbReference type="EMBL" id="CAK9171679.1"/>
    </source>
</evidence>
<gene>
    <name evidence="2" type="ORF">ILEXP_LOCUS41268</name>
</gene>
<reference evidence="2 3" key="1">
    <citation type="submission" date="2024-02" db="EMBL/GenBank/DDBJ databases">
        <authorList>
            <person name="Vignale AGUSTIN F."/>
            <person name="Sosa J E."/>
            <person name="Modenutti C."/>
        </authorList>
    </citation>
    <scope>NUCLEOTIDE SEQUENCE [LARGE SCALE GENOMIC DNA]</scope>
</reference>
<keyword evidence="3" id="KW-1185">Reference proteome</keyword>
<evidence type="ECO:0000256" key="1">
    <source>
        <dbReference type="SAM" id="MobiDB-lite"/>
    </source>
</evidence>
<feature type="compositionally biased region" description="Polar residues" evidence="1">
    <location>
        <begin position="86"/>
        <end position="102"/>
    </location>
</feature>
<evidence type="ECO:0000313" key="3">
    <source>
        <dbReference type="Proteomes" id="UP001642360"/>
    </source>
</evidence>
<feature type="region of interest" description="Disordered" evidence="1">
    <location>
        <begin position="42"/>
        <end position="66"/>
    </location>
</feature>
<accession>A0ABC8TQC9</accession>
<protein>
    <submittedName>
        <fullName evidence="2">Uncharacterized protein</fullName>
    </submittedName>
</protein>
<feature type="region of interest" description="Disordered" evidence="1">
    <location>
        <begin position="82"/>
        <end position="102"/>
    </location>
</feature>
<name>A0ABC8TQC9_9AQUA</name>
<dbReference type="Proteomes" id="UP001642360">
    <property type="component" value="Unassembled WGS sequence"/>
</dbReference>
<sequence>MVRDNPFREFSENYDGSRCFHGSFKAEEKRSLVEFVCASRVVPSPPPPFKRARTNTPSSSLSGPPRQASLIEEGLEDAPPLFLVGISSSPRDGSSTATGIEA</sequence>
<organism evidence="2 3">
    <name type="scientific">Ilex paraguariensis</name>
    <name type="common">yerba mate</name>
    <dbReference type="NCBI Taxonomy" id="185542"/>
    <lineage>
        <taxon>Eukaryota</taxon>
        <taxon>Viridiplantae</taxon>
        <taxon>Streptophyta</taxon>
        <taxon>Embryophyta</taxon>
        <taxon>Tracheophyta</taxon>
        <taxon>Spermatophyta</taxon>
        <taxon>Magnoliopsida</taxon>
        <taxon>eudicotyledons</taxon>
        <taxon>Gunneridae</taxon>
        <taxon>Pentapetalae</taxon>
        <taxon>asterids</taxon>
        <taxon>campanulids</taxon>
        <taxon>Aquifoliales</taxon>
        <taxon>Aquifoliaceae</taxon>
        <taxon>Ilex</taxon>
    </lineage>
</organism>
<comment type="caution">
    <text evidence="2">The sequence shown here is derived from an EMBL/GenBank/DDBJ whole genome shotgun (WGS) entry which is preliminary data.</text>
</comment>
<dbReference type="AlphaFoldDB" id="A0ABC8TQC9"/>
<proteinExistence type="predicted"/>
<dbReference type="EMBL" id="CAUOFW020005824">
    <property type="protein sequence ID" value="CAK9171679.1"/>
    <property type="molecule type" value="Genomic_DNA"/>
</dbReference>